<dbReference type="Proteomes" id="UP000450917">
    <property type="component" value="Unassembled WGS sequence"/>
</dbReference>
<dbReference type="GO" id="GO:0006355">
    <property type="term" value="P:regulation of DNA-templated transcription"/>
    <property type="evidence" value="ECO:0007669"/>
    <property type="project" value="InterPro"/>
</dbReference>
<feature type="domain" description="Sin" evidence="1">
    <location>
        <begin position="4"/>
        <end position="42"/>
    </location>
</feature>
<organism evidence="2 3">
    <name type="scientific">Paenibacillus validus</name>
    <dbReference type="NCBI Taxonomy" id="44253"/>
    <lineage>
        <taxon>Bacteria</taxon>
        <taxon>Bacillati</taxon>
        <taxon>Bacillota</taxon>
        <taxon>Bacilli</taxon>
        <taxon>Bacillales</taxon>
        <taxon>Paenibacillaceae</taxon>
        <taxon>Paenibacillus</taxon>
    </lineage>
</organism>
<dbReference type="InterPro" id="IPR010981">
    <property type="entry name" value="SinR/SinI_dimer_dom"/>
</dbReference>
<name>A0A7X2Z9U2_9BACL</name>
<evidence type="ECO:0000313" key="3">
    <source>
        <dbReference type="Proteomes" id="UP000450917"/>
    </source>
</evidence>
<dbReference type="SUPFAM" id="SSF47406">
    <property type="entry name" value="SinR repressor dimerisation domain-like"/>
    <property type="match status" value="1"/>
</dbReference>
<dbReference type="PROSITE" id="PS51500">
    <property type="entry name" value="SIN"/>
    <property type="match status" value="1"/>
</dbReference>
<dbReference type="GO" id="GO:0003677">
    <property type="term" value="F:DNA binding"/>
    <property type="evidence" value="ECO:0007669"/>
    <property type="project" value="UniProtKB-KW"/>
</dbReference>
<dbReference type="RefSeq" id="WP_127605589.1">
    <property type="nucleotide sequence ID" value="NZ_JARTHJ010000055.1"/>
</dbReference>
<dbReference type="AlphaFoldDB" id="A0A7X2Z9U2"/>
<keyword evidence="2" id="KW-0238">DNA-binding</keyword>
<sequence length="52" mass="6191">MSVKQTLVPNKNLDENWVYLMIAARDSGLSTEEVRQFFRECKQNEDDDELKR</sequence>
<dbReference type="GO" id="GO:0046983">
    <property type="term" value="F:protein dimerization activity"/>
    <property type="evidence" value="ECO:0007669"/>
    <property type="project" value="InterPro"/>
</dbReference>
<gene>
    <name evidence="2" type="primary">sinI</name>
    <name evidence="2" type="ORF">GNP93_06275</name>
</gene>
<evidence type="ECO:0000313" key="2">
    <source>
        <dbReference type="EMBL" id="MUG70283.1"/>
    </source>
</evidence>
<proteinExistence type="predicted"/>
<dbReference type="Pfam" id="PF08671">
    <property type="entry name" value="SinI"/>
    <property type="match status" value="1"/>
</dbReference>
<dbReference type="EMBL" id="WNZX01000003">
    <property type="protein sequence ID" value="MUG70283.1"/>
    <property type="molecule type" value="Genomic_DNA"/>
</dbReference>
<comment type="caution">
    <text evidence="2">The sequence shown here is derived from an EMBL/GenBank/DDBJ whole genome shotgun (WGS) entry which is preliminary data.</text>
</comment>
<protein>
    <submittedName>
        <fullName evidence="2">DNA-binding anti-repressor SinI</fullName>
    </submittedName>
</protein>
<evidence type="ECO:0000259" key="1">
    <source>
        <dbReference type="PROSITE" id="PS51500"/>
    </source>
</evidence>
<keyword evidence="3" id="KW-1185">Reference proteome</keyword>
<dbReference type="InterPro" id="IPR036281">
    <property type="entry name" value="SinR/SinI_dimer_dom_sf"/>
</dbReference>
<reference evidence="2 3" key="1">
    <citation type="submission" date="2019-11" db="EMBL/GenBank/DDBJ databases">
        <title>Draft genome sequences of five Paenibacillus species of dairy origin.</title>
        <authorList>
            <person name="Olajide A.M."/>
            <person name="Chen S."/>
            <person name="Lapointe G."/>
        </authorList>
    </citation>
    <scope>NUCLEOTIDE SEQUENCE [LARGE SCALE GENOMIC DNA]</scope>
    <source>
        <strain evidence="2 3">2CS3</strain>
    </source>
</reference>
<accession>A0A7X2Z9U2</accession>